<dbReference type="EMBL" id="CP020715">
    <property type="protein sequence ID" value="ARJ05340.1"/>
    <property type="molecule type" value="Genomic_DNA"/>
</dbReference>
<sequence>MIGLGAPQATQCSRAGCSADASWRVEWRNPRIHTEDRRKVWLACDEHVEYLRGFLSSRSFPVEVLALEAPASTAPIGAAARGTT</sequence>
<protein>
    <submittedName>
        <fullName evidence="1">Uncharacterized protein</fullName>
    </submittedName>
</protein>
<dbReference type="STRING" id="1619308.B5808_09000"/>
<reference evidence="1 2" key="1">
    <citation type="submission" date="2017-04" db="EMBL/GenBank/DDBJ databases">
        <authorList>
            <person name="Afonso C.L."/>
            <person name="Miller P.J."/>
            <person name="Scott M.A."/>
            <person name="Spackman E."/>
            <person name="Goraichik I."/>
            <person name="Dimitrov K.M."/>
            <person name="Suarez D.L."/>
            <person name="Swayne D.E."/>
        </authorList>
    </citation>
    <scope>NUCLEOTIDE SEQUENCE [LARGE SCALE GENOMIC DNA]</scope>
    <source>
        <strain evidence="2">XA(T)</strain>
    </source>
</reference>
<gene>
    <name evidence="1" type="ORF">B5808_09000</name>
</gene>
<proteinExistence type="predicted"/>
<accession>A0A1X9LTS7</accession>
<dbReference type="KEGG" id="cphy:B5808_09000"/>
<name>A0A1X9LTS7_9MICO</name>
<evidence type="ECO:0000313" key="2">
    <source>
        <dbReference type="Proteomes" id="UP000192775"/>
    </source>
</evidence>
<dbReference type="RefSeq" id="WP_085019478.1">
    <property type="nucleotide sequence ID" value="NZ_BMHD01000001.1"/>
</dbReference>
<dbReference type="AlphaFoldDB" id="A0A1X9LTS7"/>
<dbReference type="Proteomes" id="UP000192775">
    <property type="component" value="Chromosome"/>
</dbReference>
<organism evidence="1 2">
    <name type="scientific">Cnuibacter physcomitrellae</name>
    <dbReference type="NCBI Taxonomy" id="1619308"/>
    <lineage>
        <taxon>Bacteria</taxon>
        <taxon>Bacillati</taxon>
        <taxon>Actinomycetota</taxon>
        <taxon>Actinomycetes</taxon>
        <taxon>Micrococcales</taxon>
        <taxon>Microbacteriaceae</taxon>
        <taxon>Cnuibacter</taxon>
    </lineage>
</organism>
<evidence type="ECO:0000313" key="1">
    <source>
        <dbReference type="EMBL" id="ARJ05340.1"/>
    </source>
</evidence>
<keyword evidence="2" id="KW-1185">Reference proteome</keyword>